<keyword evidence="3" id="KW-0436">Ligase</keyword>
<dbReference type="SUPFAM" id="SSF56801">
    <property type="entry name" value="Acetyl-CoA synthetase-like"/>
    <property type="match status" value="1"/>
</dbReference>
<dbReference type="InterPro" id="IPR020845">
    <property type="entry name" value="AMP-binding_CS"/>
</dbReference>
<proteinExistence type="predicted"/>
<dbReference type="Gene3D" id="3.40.50.12780">
    <property type="entry name" value="N-terminal domain of ligase-like"/>
    <property type="match status" value="1"/>
</dbReference>
<dbReference type="EMBL" id="JQEC01000042">
    <property type="protein sequence ID" value="KGJ91143.1"/>
    <property type="molecule type" value="Genomic_DNA"/>
</dbReference>
<evidence type="ECO:0000313" key="4">
    <source>
        <dbReference type="Proteomes" id="UP000029868"/>
    </source>
</evidence>
<accession>A0A099KNF6</accession>
<dbReference type="Pfam" id="PF00501">
    <property type="entry name" value="AMP-binding"/>
    <property type="match status" value="1"/>
</dbReference>
<dbReference type="Pfam" id="PF13193">
    <property type="entry name" value="AMP-binding_C"/>
    <property type="match status" value="1"/>
</dbReference>
<dbReference type="InterPro" id="IPR050237">
    <property type="entry name" value="ATP-dep_AMP-bd_enzyme"/>
</dbReference>
<dbReference type="AlphaFoldDB" id="A0A099KNF6"/>
<evidence type="ECO:0000313" key="3">
    <source>
        <dbReference type="EMBL" id="KGJ91143.1"/>
    </source>
</evidence>
<dbReference type="InterPro" id="IPR045851">
    <property type="entry name" value="AMP-bd_C_sf"/>
</dbReference>
<dbReference type="RefSeq" id="WP_033083028.1">
    <property type="nucleotide sequence ID" value="NZ_JQEC01000042.1"/>
</dbReference>
<dbReference type="PANTHER" id="PTHR43767:SF1">
    <property type="entry name" value="NONRIBOSOMAL PEPTIDE SYNTHASE PES1 (EUROFUNG)-RELATED"/>
    <property type="match status" value="1"/>
</dbReference>
<name>A0A099KNF6_COLPS</name>
<dbReference type="InterPro" id="IPR042099">
    <property type="entry name" value="ANL_N_sf"/>
</dbReference>
<dbReference type="Proteomes" id="UP000029868">
    <property type="component" value="Unassembled WGS sequence"/>
</dbReference>
<protein>
    <submittedName>
        <fullName evidence="3">Acyl-CoA ligase (AMP-forming), exosortase system type 1 associated protein</fullName>
        <ecNumber evidence="3">6.2.1.3</ecNumber>
    </submittedName>
</protein>
<dbReference type="Gene3D" id="3.30.300.30">
    <property type="match status" value="1"/>
</dbReference>
<dbReference type="InterPro" id="IPR025110">
    <property type="entry name" value="AMP-bd_C"/>
</dbReference>
<feature type="domain" description="AMP-dependent synthetase/ligase" evidence="1">
    <location>
        <begin position="11"/>
        <end position="379"/>
    </location>
</feature>
<dbReference type="InterPro" id="IPR000873">
    <property type="entry name" value="AMP-dep_synth/lig_dom"/>
</dbReference>
<gene>
    <name evidence="3" type="ORF">GAB14E_3295</name>
</gene>
<reference evidence="3 4" key="1">
    <citation type="submission" date="2014-08" db="EMBL/GenBank/DDBJ databases">
        <title>Genomic and Phenotypic Diversity of Colwellia psychrerythraea strains from Disparate Marine Basins.</title>
        <authorList>
            <person name="Techtmann S.M."/>
            <person name="Stelling S.C."/>
            <person name="Utturkar S.M."/>
            <person name="Alshibli N."/>
            <person name="Harris A."/>
            <person name="Brown S.D."/>
            <person name="Hazen T.C."/>
        </authorList>
    </citation>
    <scope>NUCLEOTIDE SEQUENCE [LARGE SCALE GENOMIC DNA]</scope>
    <source>
        <strain evidence="3 4">GAB14E</strain>
    </source>
</reference>
<dbReference type="PATRIC" id="fig|28229.3.peg.3015"/>
<dbReference type="PROSITE" id="PS00455">
    <property type="entry name" value="AMP_BINDING"/>
    <property type="match status" value="1"/>
</dbReference>
<dbReference type="NCBIfam" id="TIGR03098">
    <property type="entry name" value="ligase_PEP_1"/>
    <property type="match status" value="1"/>
</dbReference>
<evidence type="ECO:0000259" key="2">
    <source>
        <dbReference type="Pfam" id="PF13193"/>
    </source>
</evidence>
<sequence>MTTFVHELISHSAQRSPDATALQIKNSQFSYAQLNEKVNQLALTYSSLAIMQGDRIGIYLAKNLENVQSMFACSVIGAVFVPINPVLKAPQVQYIVNNCQVKLLITNRARLTAMVPSLGLCTELKTIIVVDASEQELQSIVYPPSINILSWQSFNYQKKSVNALPKARSSDDLAAILYTSGSTGLPKGIMLSHKNIVLGAKSVGQYLQLTADDNILAVLPLSFDYGLNQLTSCLLVGARCVLLDYLLANDVVKAISQYGITGLAAVPPLWTQLSKAAWPDNCASSIRYFTNSGGVLPLSTLASLRQNMPQAKPYLMYGLTEAFRSSFLSPEEIDNRPNSIGKAIPHAEILILREDGSSCDDNEVGELVHIGPLVTLGYWQNLSATTERFKNTPRQAFNVNNTELAVFSGDFVKRDADGFLYFVSRKDTMIKTSGYRVSPTEIESVLLGLPQVSEAVVIPRPSVELGQLIIALIVSTSNEQALTKKSILKQCQLNLPNYMVPKEIIFLSELPRNANGKVDSKRLEMQYSQTININ</sequence>
<evidence type="ECO:0000259" key="1">
    <source>
        <dbReference type="Pfam" id="PF00501"/>
    </source>
</evidence>
<organism evidence="3 4">
    <name type="scientific">Colwellia psychrerythraea</name>
    <name type="common">Vibrio psychroerythus</name>
    <dbReference type="NCBI Taxonomy" id="28229"/>
    <lineage>
        <taxon>Bacteria</taxon>
        <taxon>Pseudomonadati</taxon>
        <taxon>Pseudomonadota</taxon>
        <taxon>Gammaproteobacteria</taxon>
        <taxon>Alteromonadales</taxon>
        <taxon>Colwelliaceae</taxon>
        <taxon>Colwellia</taxon>
    </lineage>
</organism>
<feature type="domain" description="AMP-binding enzyme C-terminal" evidence="2">
    <location>
        <begin position="441"/>
        <end position="517"/>
    </location>
</feature>
<dbReference type="PANTHER" id="PTHR43767">
    <property type="entry name" value="LONG-CHAIN-FATTY-ACID--COA LIGASE"/>
    <property type="match status" value="1"/>
</dbReference>
<comment type="caution">
    <text evidence="3">The sequence shown here is derived from an EMBL/GenBank/DDBJ whole genome shotgun (WGS) entry which is preliminary data.</text>
</comment>
<dbReference type="InterPro" id="IPR017529">
    <property type="entry name" value="AcylCoA_ligase_PEP_1"/>
</dbReference>
<dbReference type="EC" id="6.2.1.3" evidence="3"/>
<dbReference type="OrthoDB" id="9803968at2"/>
<dbReference type="GO" id="GO:0004467">
    <property type="term" value="F:long-chain fatty acid-CoA ligase activity"/>
    <property type="evidence" value="ECO:0007669"/>
    <property type="project" value="UniProtKB-EC"/>
</dbReference>